<accession>A0A2P6SHM2</accession>
<reference evidence="1 2" key="1">
    <citation type="journal article" date="2018" name="Nat. Genet.">
        <title>The Rosa genome provides new insights in the design of modern roses.</title>
        <authorList>
            <person name="Bendahmane M."/>
        </authorList>
    </citation>
    <scope>NUCLEOTIDE SEQUENCE [LARGE SCALE GENOMIC DNA]</scope>
    <source>
        <strain evidence="2">cv. Old Blush</strain>
    </source>
</reference>
<keyword evidence="2" id="KW-1185">Reference proteome</keyword>
<sequence length="74" mass="8837">MQDLRVFEEPKQKRSNHRRRFDLLLLKASSCGTKSINKLQILCWFFVNGGRQAQKNERKKSLLSGSWYNDPWPR</sequence>
<name>A0A2P6SHM2_ROSCH</name>
<dbReference type="Proteomes" id="UP000238479">
    <property type="component" value="Chromosome 1"/>
</dbReference>
<organism evidence="1 2">
    <name type="scientific">Rosa chinensis</name>
    <name type="common">China rose</name>
    <dbReference type="NCBI Taxonomy" id="74649"/>
    <lineage>
        <taxon>Eukaryota</taxon>
        <taxon>Viridiplantae</taxon>
        <taxon>Streptophyta</taxon>
        <taxon>Embryophyta</taxon>
        <taxon>Tracheophyta</taxon>
        <taxon>Spermatophyta</taxon>
        <taxon>Magnoliopsida</taxon>
        <taxon>eudicotyledons</taxon>
        <taxon>Gunneridae</taxon>
        <taxon>Pentapetalae</taxon>
        <taxon>rosids</taxon>
        <taxon>fabids</taxon>
        <taxon>Rosales</taxon>
        <taxon>Rosaceae</taxon>
        <taxon>Rosoideae</taxon>
        <taxon>Rosoideae incertae sedis</taxon>
        <taxon>Rosa</taxon>
    </lineage>
</organism>
<protein>
    <submittedName>
        <fullName evidence="1">Uncharacterized protein</fullName>
    </submittedName>
</protein>
<dbReference type="Gramene" id="PRQ58195">
    <property type="protein sequence ID" value="PRQ58195"/>
    <property type="gene ID" value="RchiOBHm_Chr1g0356611"/>
</dbReference>
<evidence type="ECO:0000313" key="1">
    <source>
        <dbReference type="EMBL" id="PRQ58195.1"/>
    </source>
</evidence>
<comment type="caution">
    <text evidence="1">The sequence shown here is derived from an EMBL/GenBank/DDBJ whole genome shotgun (WGS) entry which is preliminary data.</text>
</comment>
<dbReference type="EMBL" id="PDCK01000039">
    <property type="protein sequence ID" value="PRQ58195.1"/>
    <property type="molecule type" value="Genomic_DNA"/>
</dbReference>
<dbReference type="AlphaFoldDB" id="A0A2P6SHM2"/>
<evidence type="ECO:0000313" key="2">
    <source>
        <dbReference type="Proteomes" id="UP000238479"/>
    </source>
</evidence>
<gene>
    <name evidence="1" type="ORF">RchiOBHm_Chr1g0356611</name>
</gene>
<proteinExistence type="predicted"/>